<dbReference type="eggNOG" id="KOG4197">
    <property type="taxonomic scope" value="Eukaryota"/>
</dbReference>
<dbReference type="Proteomes" id="UP000008311">
    <property type="component" value="Unassembled WGS sequence"/>
</dbReference>
<dbReference type="InParanoid" id="B9SC28"/>
<evidence type="ECO:0000313" key="3">
    <source>
        <dbReference type="EMBL" id="EEF38886.1"/>
    </source>
</evidence>
<keyword evidence="1" id="KW-0677">Repeat</keyword>
<dbReference type="NCBIfam" id="TIGR00756">
    <property type="entry name" value="PPR"/>
    <property type="match status" value="4"/>
</dbReference>
<dbReference type="GO" id="GO:0009451">
    <property type="term" value="P:RNA modification"/>
    <property type="evidence" value="ECO:0007669"/>
    <property type="project" value="InterPro"/>
</dbReference>
<dbReference type="InterPro" id="IPR046960">
    <property type="entry name" value="PPR_At4g14850-like_plant"/>
</dbReference>
<evidence type="ECO:0000256" key="1">
    <source>
        <dbReference type="ARBA" id="ARBA00022737"/>
    </source>
</evidence>
<feature type="repeat" description="PPR" evidence="2">
    <location>
        <begin position="278"/>
        <end position="312"/>
    </location>
</feature>
<sequence>MVRNGIRPDDHTFPFVLKACADNLNVQKGMEIHGCVFKLGFDFDVFVGNTLLLFYGNTGYLSDAKKVFDEMLERDVVSWNTLLGAFSVNGFYLKALDLFYEMNLRSGFRPNMVTVVSVLPVCAALEDEVVASEIHCYVVKIGLDSQVTLCNALVDVYGKCGNLKSSRRVFDEMMERNEVSWNAIITSLAYMEHNKDALEAFRLMINEEVKPNSVTIASILPVLVELEHFDLGKEIHGFSLRFGIESDVFISNSLIDMYAKSGHSTQASVVFHLMTEKNVVSWNAMVANFAQNRFELAAIELVRQMQTDGAIPNPVTFTNALPACARMGFLRPGKEIHARAFRMGCYFDQFVSNALTDMYAKCGFLNLARNVFNISLRDEVSYNILIVGYSQTTNSSESLSLFLEMGLVGMERDVVSYMGVIAACASLVALKQGEEIHALVVRKNLHMHIFIANSLLDFYTKCGKIDLACKIFYRISEKDAASWNTIILGVGMLGELEAAINLFEAMREDGVEYDSVSYIAVLSACSHGGLVEKGKKYSACRIMIKLLETAIQFED</sequence>
<evidence type="ECO:0000256" key="2">
    <source>
        <dbReference type="PROSITE-ProRule" id="PRU00708"/>
    </source>
</evidence>
<dbReference type="PROSITE" id="PS51375">
    <property type="entry name" value="PPR"/>
    <property type="match status" value="5"/>
</dbReference>
<dbReference type="GO" id="GO:0003723">
    <property type="term" value="F:RNA binding"/>
    <property type="evidence" value="ECO:0007669"/>
    <property type="project" value="InterPro"/>
</dbReference>
<dbReference type="Pfam" id="PF13041">
    <property type="entry name" value="PPR_2"/>
    <property type="match status" value="1"/>
</dbReference>
<reference evidence="4" key="1">
    <citation type="journal article" date="2010" name="Nat. Biotechnol.">
        <title>Draft genome sequence of the oilseed species Ricinus communis.</title>
        <authorList>
            <person name="Chan A.P."/>
            <person name="Crabtree J."/>
            <person name="Zhao Q."/>
            <person name="Lorenzi H."/>
            <person name="Orvis J."/>
            <person name="Puiu D."/>
            <person name="Melake-Berhan A."/>
            <person name="Jones K.M."/>
            <person name="Redman J."/>
            <person name="Chen G."/>
            <person name="Cahoon E.B."/>
            <person name="Gedil M."/>
            <person name="Stanke M."/>
            <person name="Haas B.J."/>
            <person name="Wortman J.R."/>
            <person name="Fraser-Liggett C.M."/>
            <person name="Ravel J."/>
            <person name="Rabinowicz P.D."/>
        </authorList>
    </citation>
    <scope>NUCLEOTIDE SEQUENCE [LARGE SCALE GENOMIC DNA]</scope>
    <source>
        <strain evidence="4">cv. Hale</strain>
    </source>
</reference>
<dbReference type="FunFam" id="1.25.40.10:FF:000344">
    <property type="entry name" value="Pentatricopeptide repeat-containing protein"/>
    <property type="match status" value="1"/>
</dbReference>
<feature type="repeat" description="PPR" evidence="2">
    <location>
        <begin position="479"/>
        <end position="513"/>
    </location>
</feature>
<dbReference type="InterPro" id="IPR011990">
    <property type="entry name" value="TPR-like_helical_dom_sf"/>
</dbReference>
<dbReference type="EMBL" id="EQ973918">
    <property type="protein sequence ID" value="EEF38886.1"/>
    <property type="molecule type" value="Genomic_DNA"/>
</dbReference>
<keyword evidence="4" id="KW-1185">Reference proteome</keyword>
<dbReference type="FunFam" id="1.25.40.10:FF:001226">
    <property type="entry name" value="Pentatricopeptide repeat-containing protein At3g03580"/>
    <property type="match status" value="1"/>
</dbReference>
<feature type="repeat" description="PPR" evidence="2">
    <location>
        <begin position="146"/>
        <end position="180"/>
    </location>
</feature>
<gene>
    <name evidence="3" type="ORF">RCOM_0702350</name>
</gene>
<dbReference type="Pfam" id="PF01535">
    <property type="entry name" value="PPR"/>
    <property type="match status" value="8"/>
</dbReference>
<feature type="repeat" description="PPR" evidence="2">
    <location>
        <begin position="75"/>
        <end position="110"/>
    </location>
</feature>
<dbReference type="AlphaFoldDB" id="B9SC28"/>
<dbReference type="InterPro" id="IPR002885">
    <property type="entry name" value="PPR_rpt"/>
</dbReference>
<dbReference type="STRING" id="3988.B9SC28"/>
<dbReference type="PANTHER" id="PTHR47926">
    <property type="entry name" value="PENTATRICOPEPTIDE REPEAT-CONTAINING PROTEIN"/>
    <property type="match status" value="1"/>
</dbReference>
<dbReference type="FunFam" id="1.25.40.10:FF:000144">
    <property type="entry name" value="Pentatricopeptide repeat-containing protein, mitochondrial"/>
    <property type="match status" value="1"/>
</dbReference>
<dbReference type="Gene3D" id="1.25.40.10">
    <property type="entry name" value="Tetratricopeptide repeat domain"/>
    <property type="match status" value="4"/>
</dbReference>
<organism evidence="3 4">
    <name type="scientific">Ricinus communis</name>
    <name type="common">Castor bean</name>
    <dbReference type="NCBI Taxonomy" id="3988"/>
    <lineage>
        <taxon>Eukaryota</taxon>
        <taxon>Viridiplantae</taxon>
        <taxon>Streptophyta</taxon>
        <taxon>Embryophyta</taxon>
        <taxon>Tracheophyta</taxon>
        <taxon>Spermatophyta</taxon>
        <taxon>Magnoliopsida</taxon>
        <taxon>eudicotyledons</taxon>
        <taxon>Gunneridae</taxon>
        <taxon>Pentapetalae</taxon>
        <taxon>rosids</taxon>
        <taxon>fabids</taxon>
        <taxon>Malpighiales</taxon>
        <taxon>Euphorbiaceae</taxon>
        <taxon>Acalyphoideae</taxon>
        <taxon>Acalypheae</taxon>
        <taxon>Ricinus</taxon>
    </lineage>
</organism>
<protein>
    <submittedName>
        <fullName evidence="3">Pentatricopeptide repeat-containing protein, putative</fullName>
    </submittedName>
</protein>
<evidence type="ECO:0000313" key="4">
    <source>
        <dbReference type="Proteomes" id="UP000008311"/>
    </source>
</evidence>
<name>B9SC28_RICCO</name>
<dbReference type="FunFam" id="1.25.40.10:FF:000361">
    <property type="entry name" value="Pentatricopeptide repeat-containing protein chloroplastic"/>
    <property type="match status" value="1"/>
</dbReference>
<proteinExistence type="predicted"/>
<dbReference type="FunFam" id="1.25.40.10:FF:000425">
    <property type="entry name" value="Pentatricopeptide repeat-containing protein At3g26540"/>
    <property type="match status" value="1"/>
</dbReference>
<feature type="repeat" description="PPR" evidence="2">
    <location>
        <begin position="378"/>
        <end position="412"/>
    </location>
</feature>
<accession>B9SC28</accession>